<proteinExistence type="predicted"/>
<accession>A0A2P2II93</accession>
<dbReference type="AlphaFoldDB" id="A0A2P2II93"/>
<name>A0A2P2II93_RHIMU</name>
<reference evidence="1" key="1">
    <citation type="submission" date="2018-02" db="EMBL/GenBank/DDBJ databases">
        <title>Rhizophora mucronata_Transcriptome.</title>
        <authorList>
            <person name="Meera S.P."/>
            <person name="Sreeshan A."/>
            <person name="Augustine A."/>
        </authorList>
    </citation>
    <scope>NUCLEOTIDE SEQUENCE</scope>
    <source>
        <tissue evidence="1">Leaf</tissue>
    </source>
</reference>
<protein>
    <submittedName>
        <fullName evidence="1">Uncharacterized protein</fullName>
    </submittedName>
</protein>
<dbReference type="EMBL" id="GGEC01000466">
    <property type="protein sequence ID" value="MBW80949.1"/>
    <property type="molecule type" value="Transcribed_RNA"/>
</dbReference>
<evidence type="ECO:0000313" key="1">
    <source>
        <dbReference type="EMBL" id="MBW80949.1"/>
    </source>
</evidence>
<sequence>MLQFRDQNAPTEVLSISSQFSHHSYKFFFCLLKLKSV</sequence>
<organism evidence="1">
    <name type="scientific">Rhizophora mucronata</name>
    <name type="common">Asiatic mangrove</name>
    <dbReference type="NCBI Taxonomy" id="61149"/>
    <lineage>
        <taxon>Eukaryota</taxon>
        <taxon>Viridiplantae</taxon>
        <taxon>Streptophyta</taxon>
        <taxon>Embryophyta</taxon>
        <taxon>Tracheophyta</taxon>
        <taxon>Spermatophyta</taxon>
        <taxon>Magnoliopsida</taxon>
        <taxon>eudicotyledons</taxon>
        <taxon>Gunneridae</taxon>
        <taxon>Pentapetalae</taxon>
        <taxon>rosids</taxon>
        <taxon>fabids</taxon>
        <taxon>Malpighiales</taxon>
        <taxon>Rhizophoraceae</taxon>
        <taxon>Rhizophora</taxon>
    </lineage>
</organism>